<dbReference type="UCSC" id="F28F8.4">
    <property type="organism name" value="c. elegans"/>
</dbReference>
<dbReference type="HOGENOM" id="CLU_030831_3_0_1"/>
<dbReference type="GeneID" id="185071"/>
<reference evidence="2 3" key="1">
    <citation type="journal article" date="1998" name="Science">
        <title>Genome sequence of the nematode C. elegans: a platform for investigating biology.</title>
        <authorList>
            <consortium name="The C. elegans sequencing consortium"/>
            <person name="Sulson J.E."/>
            <person name="Waterston R."/>
        </authorList>
    </citation>
    <scope>NUCLEOTIDE SEQUENCE [LARGE SCALE GENOMIC DNA]</scope>
    <source>
        <strain evidence="2 3">Bristol N2</strain>
    </source>
</reference>
<dbReference type="AlphaFoldDB" id="O17849"/>
<dbReference type="InParanoid" id="O17849"/>
<dbReference type="Pfam" id="PF00646">
    <property type="entry name" value="F-box"/>
    <property type="match status" value="1"/>
</dbReference>
<accession>O17849</accession>
<name>O17849_CAEEL</name>
<evidence type="ECO:0000313" key="4">
    <source>
        <dbReference type="WormBase" id="F28F8.4"/>
    </source>
</evidence>
<dbReference type="EMBL" id="BX284605">
    <property type="protein sequence ID" value="CAB03015.3"/>
    <property type="molecule type" value="Genomic_DNA"/>
</dbReference>
<dbReference type="InterPro" id="IPR040161">
    <property type="entry name" value="FB224"/>
</dbReference>
<dbReference type="SMART" id="SM00256">
    <property type="entry name" value="FBOX"/>
    <property type="match status" value="1"/>
</dbReference>
<dbReference type="InterPro" id="IPR002900">
    <property type="entry name" value="DUF38/FTH_CAE_spp"/>
</dbReference>
<dbReference type="WormBase" id="F28F8.4">
    <property type="protein sequence ID" value="CE43846"/>
    <property type="gene ID" value="WBGene00009222"/>
    <property type="gene designation" value="fbxa-95"/>
</dbReference>
<evidence type="ECO:0007829" key="5">
    <source>
        <dbReference type="PeptideAtlas" id="O17849"/>
    </source>
</evidence>
<dbReference type="PANTHER" id="PTHR23015">
    <property type="entry name" value="UNCHARACTERIZED C.ELEGANS PROTEIN"/>
    <property type="match status" value="1"/>
</dbReference>
<dbReference type="CTD" id="185071"/>
<dbReference type="PhylomeDB" id="O17849"/>
<dbReference type="PROSITE" id="PS50181">
    <property type="entry name" value="FBOX"/>
    <property type="match status" value="1"/>
</dbReference>
<feature type="domain" description="F-box" evidence="1">
    <location>
        <begin position="38"/>
        <end position="85"/>
    </location>
</feature>
<dbReference type="PaxDb" id="6239-F28F8.4"/>
<dbReference type="KEGG" id="cel:CELE_F28F8.4"/>
<dbReference type="OrthoDB" id="3226064at2759"/>
<protein>
    <submittedName>
        <fullName evidence="2">F-box domain-containing protein</fullName>
    </submittedName>
</protein>
<dbReference type="RefSeq" id="NP_506871.3">
    <property type="nucleotide sequence ID" value="NM_074470.5"/>
</dbReference>
<evidence type="ECO:0000313" key="3">
    <source>
        <dbReference type="Proteomes" id="UP000001940"/>
    </source>
</evidence>
<dbReference type="InterPro" id="IPR001810">
    <property type="entry name" value="F-box_dom"/>
</dbReference>
<dbReference type="Pfam" id="PF01827">
    <property type="entry name" value="FTH"/>
    <property type="match status" value="1"/>
</dbReference>
<keyword evidence="3" id="KW-1185">Reference proteome</keyword>
<dbReference type="Bgee" id="WBGene00009222">
    <property type="expression patterns" value="Expressed in adult organism and 2 other cell types or tissues"/>
</dbReference>
<dbReference type="PANTHER" id="PTHR23015:SF4">
    <property type="entry name" value="DUF38 DOMAIN-CONTAINING PROTEIN-RELATED"/>
    <property type="match status" value="1"/>
</dbReference>
<dbReference type="FunCoup" id="O17849">
    <property type="interactions" value="1"/>
</dbReference>
<dbReference type="SUPFAM" id="SSF81383">
    <property type="entry name" value="F-box domain"/>
    <property type="match status" value="1"/>
</dbReference>
<proteinExistence type="evidence at protein level"/>
<dbReference type="CDD" id="cd22150">
    <property type="entry name" value="F-box_CeFBXA-like"/>
    <property type="match status" value="1"/>
</dbReference>
<dbReference type="PeptideAtlas" id="O17849"/>
<evidence type="ECO:0000259" key="1">
    <source>
        <dbReference type="PROSITE" id="PS50181"/>
    </source>
</evidence>
<gene>
    <name evidence="2 4" type="primary">fbxa-95</name>
    <name evidence="2" type="ORF">CELE_F28F8.4</name>
    <name evidence="4" type="ORF">F28F8.4</name>
</gene>
<sequence length="321" mass="36371">MSQIALRDSYSLSVTSNEATVVEIVEDLDSMKLSGKKPPSFSDMPLAVLHNILDHVKPIDRLIVRKVSRRFRDTVDDHDPGFKAMVVLTGAREDVILKFDDLCVFYCRNGAGCSIKFNKHGALREKKIKNGSYLKLASADLKMIINNPKLRLESFELDFVKIPYTADQKANMEVVQMLLKSPKKLDVEKLKIVGFHQEQIPMVLQYFERDHIQELNFGGAVCLGHPGRYAELKQLSHIQIQSMKKVAEQDAAHILELLKRSATIKSINITSCFGQDFSEAVKILQPNFARRPSGGTDFSINGKEFHVEFNVQNIKIEKKVR</sequence>
<evidence type="ECO:0000313" key="2">
    <source>
        <dbReference type="EMBL" id="CAB03015.3"/>
    </source>
</evidence>
<dbReference type="Proteomes" id="UP000001940">
    <property type="component" value="Chromosome V"/>
</dbReference>
<dbReference type="AGR" id="WB:WBGene00009222"/>
<keyword evidence="5" id="KW-1267">Proteomics identification</keyword>
<organism evidence="2 3">
    <name type="scientific">Caenorhabditis elegans</name>
    <dbReference type="NCBI Taxonomy" id="6239"/>
    <lineage>
        <taxon>Eukaryota</taxon>
        <taxon>Metazoa</taxon>
        <taxon>Ecdysozoa</taxon>
        <taxon>Nematoda</taxon>
        <taxon>Chromadorea</taxon>
        <taxon>Rhabditida</taxon>
        <taxon>Rhabditina</taxon>
        <taxon>Rhabditomorpha</taxon>
        <taxon>Rhabditoidea</taxon>
        <taxon>Rhabditidae</taxon>
        <taxon>Peloderinae</taxon>
        <taxon>Caenorhabditis</taxon>
    </lineage>
</organism>
<dbReference type="InterPro" id="IPR036047">
    <property type="entry name" value="F-box-like_dom_sf"/>
</dbReference>